<accession>A0ACA9R8K2</accession>
<name>A0ACA9R8K2_9GLOM</name>
<dbReference type="Proteomes" id="UP000789920">
    <property type="component" value="Unassembled WGS sequence"/>
</dbReference>
<feature type="non-terminal residue" evidence="1">
    <location>
        <position position="1"/>
    </location>
</feature>
<protein>
    <submittedName>
        <fullName evidence="1">29679_t:CDS:1</fullName>
    </submittedName>
</protein>
<keyword evidence="2" id="KW-1185">Reference proteome</keyword>
<sequence length="203" mass="24320">EYQATMVFQKAKRLDKIKKKLLELPITDIFYCFIQYDDINNAMDLVFEKYNSNLELSPQIELYFDLDRTHQNYCKAIMKSWQVLHYYIIVNLAFNLNIFSSIHRLLEWINLPAVSLESHYVYKYVYYPLDTVLDGLLQHFHLYGLKHPAKCIAERKSWYHHPPFGFLPSTFNQAWEYFNDVEDKERNIISEEIIIKGNDTTCL</sequence>
<proteinExistence type="predicted"/>
<dbReference type="EMBL" id="CAJVQC010045575">
    <property type="protein sequence ID" value="CAG8781531.1"/>
    <property type="molecule type" value="Genomic_DNA"/>
</dbReference>
<evidence type="ECO:0000313" key="1">
    <source>
        <dbReference type="EMBL" id="CAG8781531.1"/>
    </source>
</evidence>
<gene>
    <name evidence="1" type="ORF">RPERSI_LOCUS17659</name>
</gene>
<organism evidence="1 2">
    <name type="scientific">Racocetra persica</name>
    <dbReference type="NCBI Taxonomy" id="160502"/>
    <lineage>
        <taxon>Eukaryota</taxon>
        <taxon>Fungi</taxon>
        <taxon>Fungi incertae sedis</taxon>
        <taxon>Mucoromycota</taxon>
        <taxon>Glomeromycotina</taxon>
        <taxon>Glomeromycetes</taxon>
        <taxon>Diversisporales</taxon>
        <taxon>Gigasporaceae</taxon>
        <taxon>Racocetra</taxon>
    </lineage>
</organism>
<reference evidence="1" key="1">
    <citation type="submission" date="2021-06" db="EMBL/GenBank/DDBJ databases">
        <authorList>
            <person name="Kallberg Y."/>
            <person name="Tangrot J."/>
            <person name="Rosling A."/>
        </authorList>
    </citation>
    <scope>NUCLEOTIDE SEQUENCE</scope>
    <source>
        <strain evidence="1">MA461A</strain>
    </source>
</reference>
<evidence type="ECO:0000313" key="2">
    <source>
        <dbReference type="Proteomes" id="UP000789920"/>
    </source>
</evidence>
<comment type="caution">
    <text evidence="1">The sequence shown here is derived from an EMBL/GenBank/DDBJ whole genome shotgun (WGS) entry which is preliminary data.</text>
</comment>